<dbReference type="HOGENOM" id="CLU_2094764_0_0_6"/>
<proteinExistence type="predicted"/>
<dbReference type="Proteomes" id="UP000006503">
    <property type="component" value="Chromosome"/>
</dbReference>
<evidence type="ECO:0000256" key="1">
    <source>
        <dbReference type="SAM" id="MobiDB-lite"/>
    </source>
</evidence>
<feature type="region of interest" description="Disordered" evidence="1">
    <location>
        <begin position="26"/>
        <end position="116"/>
    </location>
</feature>
<protein>
    <submittedName>
        <fullName evidence="2">GNAT family acetyltransferase</fullName>
    </submittedName>
</protein>
<feature type="compositionally biased region" description="Basic and acidic residues" evidence="1">
    <location>
        <begin position="103"/>
        <end position="116"/>
    </location>
</feature>
<sequence>MKAHEIAYGQRLLRGQAPSYERLQARLAGDGSQPHDQPGGANGSTGHRACAKLRRTGHQAGCNARPIDAQRQQRKRGQHHDKGVIDGGFVGVNPELCEQARANADDDGQHQDLDAR</sequence>
<dbReference type="KEGG" id="ppx:T1E_1687"/>
<evidence type="ECO:0000313" key="3">
    <source>
        <dbReference type="Proteomes" id="UP000006503"/>
    </source>
</evidence>
<dbReference type="EMBL" id="CP003734">
    <property type="protein sequence ID" value="AFO47538.1"/>
    <property type="molecule type" value="Genomic_DNA"/>
</dbReference>
<name>I7B870_PSEPT</name>
<evidence type="ECO:0000313" key="2">
    <source>
        <dbReference type="EMBL" id="AFO47538.1"/>
    </source>
</evidence>
<organism evidence="2 3">
    <name type="scientific">Pseudomonas putida (strain DOT-T1E)</name>
    <dbReference type="NCBI Taxonomy" id="1196325"/>
    <lineage>
        <taxon>Bacteria</taxon>
        <taxon>Pseudomonadati</taxon>
        <taxon>Pseudomonadota</taxon>
        <taxon>Gammaproteobacteria</taxon>
        <taxon>Pseudomonadales</taxon>
        <taxon>Pseudomonadaceae</taxon>
        <taxon>Pseudomonas</taxon>
    </lineage>
</organism>
<gene>
    <name evidence="2" type="ordered locus">T1E_1687</name>
</gene>
<accession>I7B870</accession>
<reference evidence="3" key="1">
    <citation type="journal article" date="2013" name="Microb. Biotechnol.">
        <title>Metabolic potential of the organic-solvent tolerant Pseudomonas putida DOT-T1E deduced from its annotated genome.</title>
        <authorList>
            <person name="Udaondo Z."/>
            <person name="Molina L."/>
            <person name="Daniels C."/>
            <person name="Gomez M.J."/>
            <person name="Molina-Henares M.A."/>
            <person name="Matilla M.A."/>
            <person name="Roca A."/>
            <person name="Fernandez M."/>
            <person name="Duque E."/>
            <person name="Segura A."/>
            <person name="Ramos J.L."/>
        </authorList>
    </citation>
    <scope>NUCLEOTIDE SEQUENCE [LARGE SCALE GENOMIC DNA]</scope>
    <source>
        <strain evidence="3">DOT-T1E</strain>
    </source>
</reference>
<dbReference type="AlphaFoldDB" id="I7B870"/>